<dbReference type="EMBL" id="JXLP01000001">
    <property type="protein sequence ID" value="KIL80695.1"/>
    <property type="molecule type" value="Genomic_DNA"/>
</dbReference>
<gene>
    <name evidence="1" type="ORF">SD77_0543</name>
</gene>
<accession>A0ABR5B119</accession>
<evidence type="ECO:0000313" key="1">
    <source>
        <dbReference type="EMBL" id="KIL80695.1"/>
    </source>
</evidence>
<name>A0ABR5B119_BACBA</name>
<evidence type="ECO:0008006" key="3">
    <source>
        <dbReference type="Google" id="ProtNLM"/>
    </source>
</evidence>
<proteinExistence type="predicted"/>
<keyword evidence="2" id="KW-1185">Reference proteome</keyword>
<protein>
    <recommendedName>
        <fullName evidence="3">Mobile element protein</fullName>
    </recommendedName>
</protein>
<sequence length="42" mass="4990">MSGEEKKGLVRIGEDLFTGRKKKRKLSKYPFIKIGQYGYLYY</sequence>
<reference evidence="1 2" key="1">
    <citation type="submission" date="2015-01" db="EMBL/GenBank/DDBJ databases">
        <title>Genome Assembly of Bacillus badius MTCC 1458.</title>
        <authorList>
            <person name="Verma A."/>
            <person name="Khatri I."/>
            <person name="Mual P."/>
            <person name="Subramanian S."/>
            <person name="Krishnamurthi S."/>
        </authorList>
    </citation>
    <scope>NUCLEOTIDE SEQUENCE [LARGE SCALE GENOMIC DNA]</scope>
    <source>
        <strain evidence="1 2">MTCC 1458</strain>
    </source>
</reference>
<dbReference type="Proteomes" id="UP000031982">
    <property type="component" value="Unassembled WGS sequence"/>
</dbReference>
<comment type="caution">
    <text evidence="1">The sequence shown here is derived from an EMBL/GenBank/DDBJ whole genome shotgun (WGS) entry which is preliminary data.</text>
</comment>
<organism evidence="1 2">
    <name type="scientific">Bacillus badius</name>
    <dbReference type="NCBI Taxonomy" id="1455"/>
    <lineage>
        <taxon>Bacteria</taxon>
        <taxon>Bacillati</taxon>
        <taxon>Bacillota</taxon>
        <taxon>Bacilli</taxon>
        <taxon>Bacillales</taxon>
        <taxon>Bacillaceae</taxon>
        <taxon>Pseudobacillus</taxon>
    </lineage>
</organism>
<evidence type="ECO:0000313" key="2">
    <source>
        <dbReference type="Proteomes" id="UP000031982"/>
    </source>
</evidence>